<sequence length="74" mass="8256">MDEKEVLSRLSKDTGWSFKQATLLDNGVWVGWPNNDMTGSAPALLHLDGTVEALSSSPLDWPDYLLEHVENLED</sequence>
<accession>A0A160PR18</accession>
<organism evidence="1 2">
    <name type="scientific">Corynebacterium suranareeae</name>
    <dbReference type="NCBI Taxonomy" id="2506452"/>
    <lineage>
        <taxon>Bacteria</taxon>
        <taxon>Bacillati</taxon>
        <taxon>Actinomycetota</taxon>
        <taxon>Actinomycetes</taxon>
        <taxon>Mycobacteriales</taxon>
        <taxon>Corynebacteriaceae</taxon>
        <taxon>Corynebacterium</taxon>
    </lineage>
</organism>
<reference evidence="1 2" key="1">
    <citation type="submission" date="2016-02" db="EMBL/GenBank/DDBJ databases">
        <title>Corynebacterium glutamicum N24 whole genome sequencing project.</title>
        <authorList>
            <person name="Matsutani M."/>
            <person name="Nangtapong N."/>
            <person name="Yakushi T."/>
            <person name="Matsushita K."/>
        </authorList>
    </citation>
    <scope>NUCLEOTIDE SEQUENCE [LARGE SCALE GENOMIC DNA]</scope>
    <source>
        <strain evidence="1 2">N24</strain>
    </source>
</reference>
<dbReference type="AlphaFoldDB" id="A0A160PR18"/>
<protein>
    <submittedName>
        <fullName evidence="1">Uncharacterized protein</fullName>
    </submittedName>
</protein>
<keyword evidence="2" id="KW-1185">Reference proteome</keyword>
<dbReference type="RefSeq" id="WP_096453997.1">
    <property type="nucleotide sequence ID" value="NZ_AP017369.1"/>
</dbReference>
<dbReference type="KEGG" id="csur:N24_0458"/>
<gene>
    <name evidence="1" type="ORF">N24_0458</name>
</gene>
<dbReference type="Proteomes" id="UP000218244">
    <property type="component" value="Chromosome"/>
</dbReference>
<evidence type="ECO:0000313" key="2">
    <source>
        <dbReference type="Proteomes" id="UP000218244"/>
    </source>
</evidence>
<proteinExistence type="predicted"/>
<dbReference type="EMBL" id="AP017369">
    <property type="protein sequence ID" value="BAU94720.1"/>
    <property type="molecule type" value="Genomic_DNA"/>
</dbReference>
<name>A0A160PR18_9CORY</name>
<evidence type="ECO:0000313" key="1">
    <source>
        <dbReference type="EMBL" id="BAU94720.1"/>
    </source>
</evidence>